<dbReference type="AlphaFoldDB" id="F9W9F3"/>
<comment type="function">
    <text evidence="3">Could act as a receptor for an unknown ligand.</text>
</comment>
<evidence type="ECO:0000256" key="18">
    <source>
        <dbReference type="ARBA" id="ARBA00032597"/>
    </source>
</evidence>
<keyword evidence="12 20" id="KW-1133">Transmembrane helix</keyword>
<evidence type="ECO:0000313" key="23">
    <source>
        <dbReference type="Proteomes" id="UP000000702"/>
    </source>
</evidence>
<dbReference type="SMART" id="SM00044">
    <property type="entry name" value="CYCc"/>
    <property type="match status" value="1"/>
</dbReference>
<dbReference type="GO" id="GO:0035556">
    <property type="term" value="P:intracellular signal transduction"/>
    <property type="evidence" value="ECO:0007669"/>
    <property type="project" value="InterPro"/>
</dbReference>
<dbReference type="InterPro" id="IPR028082">
    <property type="entry name" value="Peripla_BP_I"/>
</dbReference>
<evidence type="ECO:0000256" key="11">
    <source>
        <dbReference type="ARBA" id="ARBA00022842"/>
    </source>
</evidence>
<evidence type="ECO:0000256" key="16">
    <source>
        <dbReference type="ARBA" id="ARBA00023180"/>
    </source>
</evidence>
<sequence>MRQLDYLWRIAVGLIRRGHLPATRNRVSHANGSLPTWAGSRPLLLLPSPVSMLILLLLLLSLVGVRVHARGGVSLKVVSLMNSGGLDRGSGAIEAGFEASLAARGWGSSQGINISIVRVASHGPSAVKFLESETRNKSEAVIVLGPVGDSNILLLRDFLKANDIVSFAPIDISTGVRHWSSHLYFLTVEPYAELLALLHYAVVVLHLPRVGFMYLKKTAFGETSYHSAIAMLSRAGHPLSCVFAVEDVPEKEEANRSDFGAAWESFALSRPQAVLVFAQEAPRTRMFIKKFSTDPRTMGGHILAPSSVQNFLLKVWAEVLQITSATDKLCRLTITGTSPLANDKHFKAVERFRSELQSFLRTNAKWNMFGKPEDYFNSSIGEKMVLGWVTGEVLYQAVSHRRLLANRTTFARSLYKQRRYVINDLVIGDFGDECEEEAARQGATCHCNQGGTVVYMKRVVDDFRFSPVTEGFLTLGTSVCSSTALELSAPLSGVVVFITDNHIALVTGLEWFKGAFANVGSGRLDMSDRFFLHPVETGSSSAVASLNSASEDRILSAIFGFVTPEILAIQNMTFIDPITLTPHVNRFQRNVIHLSPTMEQQLYVLTALLADGTSSEICAIIRGEQGPELIRILKLTLHTFRESLDKAALLANDELVEGKLLSDGDTFVIGVVPDDVDVIATHLATHCKARVFVLFSDIALLHNTFGRAFAKSVCQSAERLVFATSLPHWADPNTTSETVLAYHKKFKKPESWSLLSLLGFATGQLMRKILQHMDGVTPELILNFFYAATTVTVNDMRYGPYKDNDCLVNGVPLATGCLSNSGATDIAVWSMARVLDPMVPVLQEPMIPSMVYSNPDALSTGELVAIVGGTVFAFMALVGLCVFLYCTSGRARNNAYAPKDPMDPVTLIFTDIESSTAQWAAHPELMPDAVAAHHRMIRSLITRYGCYEVKTVGDSFMIACESAFAAVQLARDMQQMFLHHGWGVDTFDCSYREFEECNAGEVEGYVPPTARLDPDVYRQLWNGLRVRVGIHTGLCDIRHDEVTKGYDYYGQTPNMAARTESVANGGQVLLTRAAYLSLSTMEREHLNVTPLGPVSLRGVPEPVEMYQLDAVPGRTFAPLRLDRMIDMMDSIGDGSTSASERSSGTVGLSESAQVIASSLQSLLGAFSLAQRQDILMSLCERWRVNLPDCTSSLWDGDYCDEVIRVVSGRVGYVTDQKAIISCDWTCSTATSSSVIFISTPGFVNEEESERLPQFVCAE</sequence>
<evidence type="ECO:0000256" key="4">
    <source>
        <dbReference type="ARBA" id="ARBA00004141"/>
    </source>
</evidence>
<evidence type="ECO:0000259" key="21">
    <source>
        <dbReference type="PROSITE" id="PS50125"/>
    </source>
</evidence>
<evidence type="ECO:0000256" key="10">
    <source>
        <dbReference type="ARBA" id="ARBA00022840"/>
    </source>
</evidence>
<protein>
    <recommendedName>
        <fullName evidence="6">adenylate cyclase</fullName>
        <ecNumber evidence="6">4.6.1.1</ecNumber>
    </recommendedName>
    <alternativeName>
        <fullName evidence="18">ATP pyrophosphate-lyase</fullName>
    </alternativeName>
    <alternativeName>
        <fullName evidence="19">Adenylyl cyclase</fullName>
    </alternativeName>
</protein>
<reference evidence="22 23" key="2">
    <citation type="journal article" date="2012" name="Proc. Natl. Acad. Sci. U.S.A.">
        <title>Antigenic diversity is generated by distinct evolutionary mechanisms in African trypanosome species.</title>
        <authorList>
            <person name="Jackson A.P."/>
            <person name="Berry A."/>
            <person name="Aslett M."/>
            <person name="Allison H.C."/>
            <person name="Burton P."/>
            <person name="Vavrova-Anderson J."/>
            <person name="Brown R."/>
            <person name="Browne H."/>
            <person name="Corton N."/>
            <person name="Hauser H."/>
            <person name="Gamble J."/>
            <person name="Gilderthorp R."/>
            <person name="Marcello L."/>
            <person name="McQuillan J."/>
            <person name="Otto T.D."/>
            <person name="Quail M.A."/>
            <person name="Sanders M.J."/>
            <person name="van Tonder A."/>
            <person name="Ginger M.L."/>
            <person name="Field M.C."/>
            <person name="Barry J.D."/>
            <person name="Hertz-Fowler C."/>
            <person name="Berriman M."/>
        </authorList>
    </citation>
    <scope>NUCLEOTIDE SEQUENCE [LARGE SCALE GENOMIC DNA]</scope>
    <source>
        <strain evidence="22 23">IL3000</strain>
    </source>
</reference>
<dbReference type="InterPro" id="IPR057398">
    <property type="entry name" value="GRESAG4.1/3_peripasmic_2"/>
</dbReference>
<keyword evidence="14 20" id="KW-0472">Membrane</keyword>
<dbReference type="EMBL" id="CAEQ01001302">
    <property type="protein sequence ID" value="CCD13853.1"/>
    <property type="molecule type" value="Genomic_DNA"/>
</dbReference>
<dbReference type="PANTHER" id="PTHR43081">
    <property type="entry name" value="ADENYLATE CYCLASE, TERMINAL-DIFFERENTIATION SPECIFIC-RELATED"/>
    <property type="match status" value="1"/>
</dbReference>
<evidence type="ECO:0000256" key="19">
    <source>
        <dbReference type="ARBA" id="ARBA00032637"/>
    </source>
</evidence>
<proteinExistence type="inferred from homology"/>
<dbReference type="Pfam" id="PF00211">
    <property type="entry name" value="Guanylate_cyc"/>
    <property type="match status" value="1"/>
</dbReference>
<feature type="transmembrane region" description="Helical" evidence="20">
    <location>
        <begin position="863"/>
        <end position="886"/>
    </location>
</feature>
<dbReference type="VEuPathDB" id="TriTrypDB:TcIL3000_0_45440"/>
<dbReference type="EC" id="4.6.1.1" evidence="6"/>
<reference evidence="23" key="1">
    <citation type="submission" date="2011-07" db="EMBL/GenBank/DDBJ databases">
        <title>Divergent evolution of antigenic variation in African trypanosomes.</title>
        <authorList>
            <person name="Jackson A.P."/>
            <person name="Berry A."/>
            <person name="Allison H.C."/>
            <person name="Burton P."/>
            <person name="Anderson J."/>
            <person name="Aslett M."/>
            <person name="Brown R."/>
            <person name="Corton N."/>
            <person name="Harris D."/>
            <person name="Hauser H."/>
            <person name="Gamble J."/>
            <person name="Gilderthorp R."/>
            <person name="McQuillan J."/>
            <person name="Quail M.A."/>
            <person name="Sanders M."/>
            <person name="Van Tonder A."/>
            <person name="Ginger M.L."/>
            <person name="Donelson J.E."/>
            <person name="Field M.C."/>
            <person name="Barry J.D."/>
            <person name="Berriman M."/>
            <person name="Hertz-Fowler C."/>
        </authorList>
    </citation>
    <scope>NUCLEOTIDE SEQUENCE [LARGE SCALE GENOMIC DNA]</scope>
    <source>
        <strain evidence="23">IL3000</strain>
    </source>
</reference>
<keyword evidence="11" id="KW-0460">Magnesium</keyword>
<keyword evidence="16" id="KW-0325">Glycoprotein</keyword>
<comment type="similarity">
    <text evidence="5">Belongs to the adenylyl cyclase class-3 family.</text>
</comment>
<dbReference type="SUPFAM" id="SSF53822">
    <property type="entry name" value="Periplasmic binding protein-like I"/>
    <property type="match status" value="1"/>
</dbReference>
<evidence type="ECO:0000256" key="17">
    <source>
        <dbReference type="ARBA" id="ARBA00023239"/>
    </source>
</evidence>
<keyword evidence="13" id="KW-0115">cAMP biosynthesis</keyword>
<dbReference type="GO" id="GO:0016020">
    <property type="term" value="C:membrane"/>
    <property type="evidence" value="ECO:0007669"/>
    <property type="project" value="UniProtKB-SubCell"/>
</dbReference>
<keyword evidence="23" id="KW-1185">Reference proteome</keyword>
<dbReference type="InterPro" id="IPR001054">
    <property type="entry name" value="A/G_cyclase"/>
</dbReference>
<comment type="caution">
    <text evidence="22">The sequence shown here is derived from an EMBL/GenBank/DDBJ whole genome shotgun (WGS) entry which is preliminary data.</text>
</comment>
<dbReference type="SUPFAM" id="SSF55073">
    <property type="entry name" value="Nucleotide cyclase"/>
    <property type="match status" value="1"/>
</dbReference>
<name>F9W9F3_TRYCI</name>
<dbReference type="FunFam" id="3.30.70.1230:FF:000022">
    <property type="entry name" value="Receptor-type adenylate cyclase GRESAG 4, putative"/>
    <property type="match status" value="1"/>
</dbReference>
<dbReference type="GO" id="GO:0005524">
    <property type="term" value="F:ATP binding"/>
    <property type="evidence" value="ECO:0007669"/>
    <property type="project" value="UniProtKB-KW"/>
</dbReference>
<comment type="subcellular location">
    <subcellularLocation>
        <location evidence="4">Membrane</location>
        <topology evidence="4">Multi-pass membrane protein</topology>
    </subcellularLocation>
</comment>
<evidence type="ECO:0000256" key="12">
    <source>
        <dbReference type="ARBA" id="ARBA00022989"/>
    </source>
</evidence>
<evidence type="ECO:0000256" key="20">
    <source>
        <dbReference type="SAM" id="Phobius"/>
    </source>
</evidence>
<accession>F9W9F3</accession>
<feature type="transmembrane region" description="Helical" evidence="20">
    <location>
        <begin position="43"/>
        <end position="65"/>
    </location>
</feature>
<keyword evidence="7 20" id="KW-0812">Transmembrane</keyword>
<dbReference type="Gene3D" id="3.30.70.1230">
    <property type="entry name" value="Nucleotide cyclase"/>
    <property type="match status" value="1"/>
</dbReference>
<dbReference type="CDD" id="cd07556">
    <property type="entry name" value="Nucleotidyl_cyc_III"/>
    <property type="match status" value="1"/>
</dbReference>
<evidence type="ECO:0000256" key="14">
    <source>
        <dbReference type="ARBA" id="ARBA00023136"/>
    </source>
</evidence>
<keyword evidence="10" id="KW-0067">ATP-binding</keyword>
<evidence type="ECO:0000313" key="22">
    <source>
        <dbReference type="EMBL" id="CCD13853.1"/>
    </source>
</evidence>
<evidence type="ECO:0000256" key="5">
    <source>
        <dbReference type="ARBA" id="ARBA00005381"/>
    </source>
</evidence>
<keyword evidence="8" id="KW-0479">Metal-binding</keyword>
<organism evidence="22 23">
    <name type="scientific">Trypanosoma congolense (strain IL3000)</name>
    <dbReference type="NCBI Taxonomy" id="1068625"/>
    <lineage>
        <taxon>Eukaryota</taxon>
        <taxon>Discoba</taxon>
        <taxon>Euglenozoa</taxon>
        <taxon>Kinetoplastea</taxon>
        <taxon>Metakinetoplastina</taxon>
        <taxon>Trypanosomatida</taxon>
        <taxon>Trypanosomatidae</taxon>
        <taxon>Trypanosoma</taxon>
        <taxon>Nannomonas</taxon>
    </lineage>
</organism>
<dbReference type="GO" id="GO:0004016">
    <property type="term" value="F:adenylate cyclase activity"/>
    <property type="evidence" value="ECO:0007669"/>
    <property type="project" value="UniProtKB-EC"/>
</dbReference>
<evidence type="ECO:0000256" key="15">
    <source>
        <dbReference type="ARBA" id="ARBA00023170"/>
    </source>
</evidence>
<dbReference type="GO" id="GO:0046872">
    <property type="term" value="F:metal ion binding"/>
    <property type="evidence" value="ECO:0007669"/>
    <property type="project" value="UniProtKB-KW"/>
</dbReference>
<dbReference type="Gene3D" id="3.40.50.2300">
    <property type="match status" value="2"/>
</dbReference>
<dbReference type="Proteomes" id="UP000000702">
    <property type="component" value="Unassembled WGS sequence"/>
</dbReference>
<evidence type="ECO:0000256" key="8">
    <source>
        <dbReference type="ARBA" id="ARBA00022723"/>
    </source>
</evidence>
<evidence type="ECO:0000256" key="3">
    <source>
        <dbReference type="ARBA" id="ARBA00002708"/>
    </source>
</evidence>
<evidence type="ECO:0000256" key="6">
    <source>
        <dbReference type="ARBA" id="ARBA00012201"/>
    </source>
</evidence>
<dbReference type="Pfam" id="PF25493">
    <property type="entry name" value="Peripla_BP_A-cyclase"/>
    <property type="match status" value="1"/>
</dbReference>
<dbReference type="InterPro" id="IPR057399">
    <property type="entry name" value="GRESAG4.1/3_peripasmic_1"/>
</dbReference>
<feature type="domain" description="Guanylate cyclase" evidence="21">
    <location>
        <begin position="906"/>
        <end position="1060"/>
    </location>
</feature>
<dbReference type="InterPro" id="IPR029787">
    <property type="entry name" value="Nucleotide_cyclase"/>
</dbReference>
<dbReference type="InterPro" id="IPR050697">
    <property type="entry name" value="Adenylyl/Guanylyl_Cyclase_3/4"/>
</dbReference>
<dbReference type="Pfam" id="PF25495">
    <property type="entry name" value="Peripla_BP_A-cyclase_1"/>
    <property type="match status" value="1"/>
</dbReference>
<keyword evidence="9" id="KW-0547">Nucleotide-binding</keyword>
<comment type="catalytic activity">
    <reaction evidence="1">
        <text>ATP = 3',5'-cyclic AMP + diphosphate</text>
        <dbReference type="Rhea" id="RHEA:15389"/>
        <dbReference type="ChEBI" id="CHEBI:30616"/>
        <dbReference type="ChEBI" id="CHEBI:33019"/>
        <dbReference type="ChEBI" id="CHEBI:58165"/>
        <dbReference type="EC" id="4.6.1.1"/>
    </reaction>
</comment>
<keyword evidence="15" id="KW-0675">Receptor</keyword>
<evidence type="ECO:0000256" key="7">
    <source>
        <dbReference type="ARBA" id="ARBA00022692"/>
    </source>
</evidence>
<gene>
    <name evidence="22" type="ORF">TCIL3000_0_45440</name>
</gene>
<dbReference type="PANTHER" id="PTHR43081:SF1">
    <property type="entry name" value="ADENYLATE CYCLASE, TERMINAL-DIFFERENTIATION SPECIFIC"/>
    <property type="match status" value="1"/>
</dbReference>
<evidence type="ECO:0000256" key="1">
    <source>
        <dbReference type="ARBA" id="ARBA00001593"/>
    </source>
</evidence>
<comment type="cofactor">
    <cofactor evidence="2">
        <name>Mg(2+)</name>
        <dbReference type="ChEBI" id="CHEBI:18420"/>
    </cofactor>
</comment>
<evidence type="ECO:0000256" key="9">
    <source>
        <dbReference type="ARBA" id="ARBA00022741"/>
    </source>
</evidence>
<keyword evidence="17" id="KW-0456">Lyase</keyword>
<dbReference type="GO" id="GO:0006171">
    <property type="term" value="P:cAMP biosynthetic process"/>
    <property type="evidence" value="ECO:0007669"/>
    <property type="project" value="UniProtKB-KW"/>
</dbReference>
<dbReference type="PROSITE" id="PS50125">
    <property type="entry name" value="GUANYLATE_CYCLASE_2"/>
    <property type="match status" value="1"/>
</dbReference>
<evidence type="ECO:0000256" key="13">
    <source>
        <dbReference type="ARBA" id="ARBA00022998"/>
    </source>
</evidence>
<evidence type="ECO:0000256" key="2">
    <source>
        <dbReference type="ARBA" id="ARBA00001946"/>
    </source>
</evidence>